<evidence type="ECO:0000313" key="1">
    <source>
        <dbReference type="EMBL" id="SVA13724.1"/>
    </source>
</evidence>
<evidence type="ECO:0008006" key="2">
    <source>
        <dbReference type="Google" id="ProtNLM"/>
    </source>
</evidence>
<protein>
    <recommendedName>
        <fullName evidence="2">Exostosin GT47 domain-containing protein</fullName>
    </recommendedName>
</protein>
<proteinExistence type="predicted"/>
<sequence>MDSFYELYEQWMVTRPDLNFAGYNFTFDGSKPIRNKDAIKHADYIILPSESEWRFHCPELWQEQYESHANVSTAIGYVYPWPVKLPYREYLEKTETAIKEIKSYFENKTIILWRNERADDEELYRTKTLKGVNLKNFHIIDECDFSGNINGMKFHNIPTLTKGLNIDTTKKIDFTYWGASWKDDRDQVIYDLYDKKGITTTLVGGFLHLKETEENKIFPWARDWRDLLPIVKPSRSTVCFNWKDENATTSRYIEALAVGIIPFVWCTKDFEYDKGNTYNIDVWQRVRSVEELLWKIEWLRDDNFLKTKLREYRKNYRKVLLSKKQYSEEFNKKMDALI</sequence>
<reference evidence="1" key="1">
    <citation type="submission" date="2018-05" db="EMBL/GenBank/DDBJ databases">
        <authorList>
            <person name="Lanie J.A."/>
            <person name="Ng W.-L."/>
            <person name="Kazmierczak K.M."/>
            <person name="Andrzejewski T.M."/>
            <person name="Davidsen T.M."/>
            <person name="Wayne K.J."/>
            <person name="Tettelin H."/>
            <person name="Glass J.I."/>
            <person name="Rusch D."/>
            <person name="Podicherti R."/>
            <person name="Tsui H.-C.T."/>
            <person name="Winkler M.E."/>
        </authorList>
    </citation>
    <scope>NUCLEOTIDE SEQUENCE</scope>
</reference>
<organism evidence="1">
    <name type="scientific">marine metagenome</name>
    <dbReference type="NCBI Taxonomy" id="408172"/>
    <lineage>
        <taxon>unclassified sequences</taxon>
        <taxon>metagenomes</taxon>
        <taxon>ecological metagenomes</taxon>
    </lineage>
</organism>
<name>A0A381TDA9_9ZZZZ</name>
<gene>
    <name evidence="1" type="ORF">METZ01_LOCUS66578</name>
</gene>
<dbReference type="EMBL" id="UINC01004356">
    <property type="protein sequence ID" value="SVA13724.1"/>
    <property type="molecule type" value="Genomic_DNA"/>
</dbReference>
<accession>A0A381TDA9</accession>
<dbReference type="AlphaFoldDB" id="A0A381TDA9"/>